<name>A0AAW0UWJ0_SCYPA</name>
<dbReference type="InterPro" id="IPR036291">
    <property type="entry name" value="NAD(P)-bd_dom_sf"/>
</dbReference>
<evidence type="ECO:0000313" key="3">
    <source>
        <dbReference type="EMBL" id="KAK8403593.1"/>
    </source>
</evidence>
<keyword evidence="4" id="KW-1185">Reference proteome</keyword>
<feature type="domain" description="3-beta hydroxysteroid dehydrogenase/isomerase" evidence="2">
    <location>
        <begin position="265"/>
        <end position="336"/>
    </location>
</feature>
<accession>A0AAW0UWJ0</accession>
<dbReference type="Pfam" id="PF01073">
    <property type="entry name" value="3Beta_HSD"/>
    <property type="match status" value="1"/>
</dbReference>
<dbReference type="PANTHER" id="PTHR11941">
    <property type="entry name" value="ENOYL-COA HYDRATASE-RELATED"/>
    <property type="match status" value="1"/>
</dbReference>
<dbReference type="GO" id="GO:0006635">
    <property type="term" value="P:fatty acid beta-oxidation"/>
    <property type="evidence" value="ECO:0007669"/>
    <property type="project" value="TreeGrafter"/>
</dbReference>
<dbReference type="Pfam" id="PF00378">
    <property type="entry name" value="ECH_1"/>
    <property type="match status" value="1"/>
</dbReference>
<evidence type="ECO:0000256" key="1">
    <source>
        <dbReference type="ARBA" id="ARBA00005254"/>
    </source>
</evidence>
<dbReference type="FunFam" id="3.90.226.10:FF:000022">
    <property type="entry name" value="methylglutaconyl-CoA hydratase, mitochondrial isoform X1"/>
    <property type="match status" value="1"/>
</dbReference>
<dbReference type="GO" id="GO:0003824">
    <property type="term" value="F:catalytic activity"/>
    <property type="evidence" value="ECO:0007669"/>
    <property type="project" value="UniProtKB-ARBA"/>
</dbReference>
<dbReference type="SUPFAM" id="SSF51735">
    <property type="entry name" value="NAD(P)-binding Rossmann-fold domains"/>
    <property type="match status" value="1"/>
</dbReference>
<dbReference type="GO" id="GO:0005739">
    <property type="term" value="C:mitochondrion"/>
    <property type="evidence" value="ECO:0007669"/>
    <property type="project" value="TreeGrafter"/>
</dbReference>
<dbReference type="EMBL" id="JARAKH010000006">
    <property type="protein sequence ID" value="KAK8403593.1"/>
    <property type="molecule type" value="Genomic_DNA"/>
</dbReference>
<evidence type="ECO:0000313" key="4">
    <source>
        <dbReference type="Proteomes" id="UP001487740"/>
    </source>
</evidence>
<dbReference type="CDD" id="cd06558">
    <property type="entry name" value="crotonase-like"/>
    <property type="match status" value="1"/>
</dbReference>
<organism evidence="3 4">
    <name type="scientific">Scylla paramamosain</name>
    <name type="common">Mud crab</name>
    <dbReference type="NCBI Taxonomy" id="85552"/>
    <lineage>
        <taxon>Eukaryota</taxon>
        <taxon>Metazoa</taxon>
        <taxon>Ecdysozoa</taxon>
        <taxon>Arthropoda</taxon>
        <taxon>Crustacea</taxon>
        <taxon>Multicrustacea</taxon>
        <taxon>Malacostraca</taxon>
        <taxon>Eumalacostraca</taxon>
        <taxon>Eucarida</taxon>
        <taxon>Decapoda</taxon>
        <taxon>Pleocyemata</taxon>
        <taxon>Brachyura</taxon>
        <taxon>Eubrachyura</taxon>
        <taxon>Portunoidea</taxon>
        <taxon>Portunidae</taxon>
        <taxon>Portuninae</taxon>
        <taxon>Scylla</taxon>
    </lineage>
</organism>
<sequence>MMMHNVAQNILRAARSSLGQTAWHRVSARGLCSSSPDIVIEKLSGDCEGIAVFGLNRPQAKNAISKNLLKEFKEGIDNVRHDRSVRVVLLRSMVPGVFCAGADLKERAKMKPEEVGPFVTKARACISDLENLPMPVIVALDGVALGGGLEIALACDLRVAATTTKMGLVETKLAIIPGAGGTQRLPRVVGSAKAKELIFTAAIVNGEEGEEIGLVNYVVPQNETGDAAYLRSLELAKKIIPNGPIGVKMAKVAISREYEVTAFVRDPARLPEELSSQVTAKTGDVLDSKTVDEAVQGQDAVVILLGTRNDLSPTTVMSEGTKNIVAAMKKHGVKRVSACLSAFNFREKSAVPERFYPLLEDHERMLEVLKASNLEWVAVLPPHITDDEKAGDVIIEHGISPGPRVSKHDLGHFMVSCLSSDENLYKLCGICNKPQS</sequence>
<dbReference type="InterPro" id="IPR029045">
    <property type="entry name" value="ClpP/crotonase-like_dom_sf"/>
</dbReference>
<dbReference type="SUPFAM" id="SSF52096">
    <property type="entry name" value="ClpP/crotonase"/>
    <property type="match status" value="1"/>
</dbReference>
<gene>
    <name evidence="3" type="ORF">O3P69_000563</name>
</gene>
<reference evidence="3 4" key="1">
    <citation type="submission" date="2023-03" db="EMBL/GenBank/DDBJ databases">
        <title>High-quality genome of Scylla paramamosain provides insights in environmental adaptation.</title>
        <authorList>
            <person name="Zhang L."/>
        </authorList>
    </citation>
    <scope>NUCLEOTIDE SEQUENCE [LARGE SCALE GENOMIC DNA]</scope>
    <source>
        <strain evidence="3">LZ_2023a</strain>
        <tissue evidence="3">Muscle</tissue>
    </source>
</reference>
<comment type="similarity">
    <text evidence="1">Belongs to the enoyl-CoA hydratase/isomerase family.</text>
</comment>
<dbReference type="Proteomes" id="UP001487740">
    <property type="component" value="Unassembled WGS sequence"/>
</dbReference>
<dbReference type="AlphaFoldDB" id="A0AAW0UWJ0"/>
<dbReference type="InterPro" id="IPR001753">
    <property type="entry name" value="Enoyl-CoA_hydra/iso"/>
</dbReference>
<protein>
    <recommendedName>
        <fullName evidence="2">3-beta hydroxysteroid dehydrogenase/isomerase domain-containing protein</fullName>
    </recommendedName>
</protein>
<dbReference type="PANTHER" id="PTHR11941:SF171">
    <property type="entry name" value="SD19268P"/>
    <property type="match status" value="1"/>
</dbReference>
<dbReference type="InterPro" id="IPR002225">
    <property type="entry name" value="3Beta_OHSteriod_DH/Estase"/>
</dbReference>
<proteinExistence type="inferred from homology"/>
<dbReference type="CDD" id="cd05244">
    <property type="entry name" value="BVR-B_like_SDR_a"/>
    <property type="match status" value="1"/>
</dbReference>
<dbReference type="Gene3D" id="3.90.226.10">
    <property type="entry name" value="2-enoyl-CoA Hydratase, Chain A, domain 1"/>
    <property type="match status" value="1"/>
</dbReference>
<comment type="caution">
    <text evidence="3">The sequence shown here is derived from an EMBL/GenBank/DDBJ whole genome shotgun (WGS) entry which is preliminary data.</text>
</comment>
<evidence type="ECO:0000259" key="2">
    <source>
        <dbReference type="Pfam" id="PF01073"/>
    </source>
</evidence>
<dbReference type="Gene3D" id="3.40.50.720">
    <property type="entry name" value="NAD(P)-binding Rossmann-like Domain"/>
    <property type="match status" value="1"/>
</dbReference>